<keyword evidence="4" id="KW-1185">Reference proteome</keyword>
<accession>A0ABR4HMA8</accession>
<evidence type="ECO:0008006" key="5">
    <source>
        <dbReference type="Google" id="ProtNLM"/>
    </source>
</evidence>
<dbReference type="SUPFAM" id="SSF53167">
    <property type="entry name" value="Purine and uridine phosphorylases"/>
    <property type="match status" value="1"/>
</dbReference>
<dbReference type="Pfam" id="PF13176">
    <property type="entry name" value="TPR_7"/>
    <property type="match status" value="1"/>
</dbReference>
<dbReference type="Gene3D" id="1.25.40.10">
    <property type="entry name" value="Tetratricopeptide repeat domain"/>
    <property type="match status" value="4"/>
</dbReference>
<dbReference type="Gene3D" id="3.40.50.1580">
    <property type="entry name" value="Nucleoside phosphorylase domain"/>
    <property type="match status" value="1"/>
</dbReference>
<reference evidence="3 4" key="1">
    <citation type="submission" date="2024-07" db="EMBL/GenBank/DDBJ databases">
        <title>Section-level genome sequencing and comparative genomics of Aspergillus sections Usti and Cavernicolus.</title>
        <authorList>
            <consortium name="Lawrence Berkeley National Laboratory"/>
            <person name="Nybo J.L."/>
            <person name="Vesth T.C."/>
            <person name="Theobald S."/>
            <person name="Frisvad J.C."/>
            <person name="Larsen T.O."/>
            <person name="Kjaerboelling I."/>
            <person name="Rothschild-Mancinelli K."/>
            <person name="Lyhne E.K."/>
            <person name="Kogle M.E."/>
            <person name="Barry K."/>
            <person name="Clum A."/>
            <person name="Na H."/>
            <person name="Ledsgaard L."/>
            <person name="Lin J."/>
            <person name="Lipzen A."/>
            <person name="Kuo A."/>
            <person name="Riley R."/>
            <person name="Mondo S."/>
            <person name="LaButti K."/>
            <person name="Haridas S."/>
            <person name="Pangalinan J."/>
            <person name="Salamov A.A."/>
            <person name="Simmons B.A."/>
            <person name="Magnuson J.K."/>
            <person name="Chen J."/>
            <person name="Drula E."/>
            <person name="Henrissat B."/>
            <person name="Wiebenga A."/>
            <person name="Lubbers R.J."/>
            <person name="Gomes A.C."/>
            <person name="Makela M.R."/>
            <person name="Stajich J."/>
            <person name="Grigoriev I.V."/>
            <person name="Mortensen U.H."/>
            <person name="De vries R.P."/>
            <person name="Baker S.E."/>
            <person name="Andersen M.R."/>
        </authorList>
    </citation>
    <scope>NUCLEOTIDE SEQUENCE [LARGE SCALE GENOMIC DNA]</scope>
    <source>
        <strain evidence="3 4">CBS 600.67</strain>
    </source>
</reference>
<evidence type="ECO:0000259" key="1">
    <source>
        <dbReference type="Pfam" id="PF00931"/>
    </source>
</evidence>
<dbReference type="InterPro" id="IPR053137">
    <property type="entry name" value="NLR-like"/>
</dbReference>
<evidence type="ECO:0000313" key="4">
    <source>
        <dbReference type="Proteomes" id="UP001610335"/>
    </source>
</evidence>
<dbReference type="Pfam" id="PF13374">
    <property type="entry name" value="TPR_10"/>
    <property type="match status" value="4"/>
</dbReference>
<dbReference type="Pfam" id="PF00931">
    <property type="entry name" value="NB-ARC"/>
    <property type="match status" value="1"/>
</dbReference>
<evidence type="ECO:0000313" key="3">
    <source>
        <dbReference type="EMBL" id="KAL2816623.1"/>
    </source>
</evidence>
<evidence type="ECO:0000259" key="2">
    <source>
        <dbReference type="Pfam" id="PF01048"/>
    </source>
</evidence>
<feature type="domain" description="NB-ARC" evidence="1">
    <location>
        <begin position="370"/>
        <end position="536"/>
    </location>
</feature>
<dbReference type="Pfam" id="PF13424">
    <property type="entry name" value="TPR_12"/>
    <property type="match status" value="1"/>
</dbReference>
<gene>
    <name evidence="3" type="ORF">BDW59DRAFT_136589</name>
</gene>
<dbReference type="Pfam" id="PF01048">
    <property type="entry name" value="PNP_UDP_1"/>
    <property type="match status" value="1"/>
</dbReference>
<protein>
    <recommendedName>
        <fullName evidence="5">Nucleoside phosphorylase domain-containing protein</fullName>
    </recommendedName>
</protein>
<feature type="domain" description="Nucleoside phosphorylase" evidence="2">
    <location>
        <begin position="14"/>
        <end position="146"/>
    </location>
</feature>
<sequence>MIPPFPPRDRHGFEIAIICALPLEANAVIALFDHHWEDEKGKYGKVASDPNAYTTGVIGTHNVVVAHMPGTGKVSAAGVAVGLRVSFPNVNLALVVGICGGVPYGPHHRRDIYLGDVIVSQCLIQYDFGRQYPKLFEPKDTVQGSLGVTLQSVLRKLETDYHIGRMQKNTWRFLKEVQGKSGRAVFPGVESDQLFEPSYLHQHRDPTDCAMCEEDGTQVCGDALAMTCRDLGCEGEGLVHRKRPVKQEEEGFPPSIHMGNMGSGDTVMKSGTHRDEIARRDRIIGFEMEGAGVSAHFPSLVIKGVSDYADSHKNKQWQDYAAATAAACTKAFLKGWALESTYNNSNVPELPTKPVFMVDITRDDTLVGREDVMQSVTDKLSIEGHSRVALVALGGIGKTRIALEYALGLRNSPVSVFWIYASTKARILESYAKIAKRVNILGYKEGEDDRPLLLKEWFESDASGRWLIILDNADDHDVLYGPNRLVDIFPRSENGSILMTTRDKKVGFDFAGASRLLRLQPLNSNQAQELLVSKMGDEIDVECCTALCDELEGIPLAIVQASAYMHQNSITAEEYLETYQESSVAQIELLSENFEDTLRDRDIKNPIATTWFISFEHIDRTIPLAGELLRRMSIVDSQAIPLSLIQTQEPRPQLTKALGTLQAFCLITARVSTSGKPKQTDKSYDLHRLVRLAVRNWMKQRDLLCLQTARTLRIVSTNYPDVESTGWKEIDVCRAYLPHAVVLLSSDELQGSGRDVVAPAFLGQGMIGGHSPDNVHCAACAGDLMMNLSFTFEYFEQKMSSIDWAVKAVSLRTFSFGEEHQCTIEALIRAANGYYNIGQTQDARKFGEKAVRLIDTTNQPQSLVAWQVEIIGWVQDEDGMSPIDCFQKALEMRIELFGPDHPDVIRTKDNLSGFYCIQGNYAESDRLLKETIESHTRTSGPASPGALKAMSSLAFNYAVSGRADEAMALNAQVATLEANLSELRHAELIMVLQYRSVSHYRLGRYSESAEWARESLKISSRLNGPDSRESTGAMNMIAFCYQRQGRVAEAEELRIRAMKSTAKIAGEESSFASESMRELADLYTDEERYNKAEPLREKLVALETKRLGRQSPEAILSMCELGLNYSCQGLHHKAGEYRYSALNYPVGSPQAKLPRNVRRMAAIALTLSNNDNHIEAEKIGRDAVGLFRLHERPTQYHIISVLTSIAYVCGSLNKTQEAEELYQEALDLMNSQGAIHTDLPSCLTRLASVLLQEARYNDAEIMALEAKEKLSELPEPETLVVAFNTRTLATAYAEQGHYREAETLFSDILEQHQDEAWKHENLRLPSIVGSLNVLEALAQIYALSERYQQAERIYKTTLAVRNRLKGATNLHTFKITALYRDALNSQARYTEALELGLDCKMRLIQGAIEDTSYSQMIVGSIYRGIAISYLGLGKYTYAEPLAREALETTTRNIGPNNPQSLDCLAALASILREQDDKRLVEVQEIDTRVLEGWTRIVGEKHLKTIAAMEASASTYEKQGNKEEAENLREKAKVLRSGLDHGLDGDEKTKLDDLVSQALRKWDENEDLVTAAIQRLNIG</sequence>
<dbReference type="PANTHER" id="PTHR46082">
    <property type="entry name" value="ATP/GTP-BINDING PROTEIN-RELATED"/>
    <property type="match status" value="1"/>
</dbReference>
<dbReference type="Proteomes" id="UP001610335">
    <property type="component" value="Unassembled WGS sequence"/>
</dbReference>
<dbReference type="PANTHER" id="PTHR46082:SF6">
    <property type="entry name" value="AAA+ ATPASE DOMAIN-CONTAINING PROTEIN-RELATED"/>
    <property type="match status" value="1"/>
</dbReference>
<comment type="caution">
    <text evidence="3">The sequence shown here is derived from an EMBL/GenBank/DDBJ whole genome shotgun (WGS) entry which is preliminary data.</text>
</comment>
<dbReference type="EMBL" id="JBFXLS010000099">
    <property type="protein sequence ID" value="KAL2816623.1"/>
    <property type="molecule type" value="Genomic_DNA"/>
</dbReference>
<name>A0ABR4HMA8_9EURO</name>
<dbReference type="SUPFAM" id="SSF48452">
    <property type="entry name" value="TPR-like"/>
    <property type="match status" value="4"/>
</dbReference>
<proteinExistence type="predicted"/>
<dbReference type="Gene3D" id="3.40.50.300">
    <property type="entry name" value="P-loop containing nucleotide triphosphate hydrolases"/>
    <property type="match status" value="1"/>
</dbReference>
<dbReference type="SMART" id="SM00028">
    <property type="entry name" value="TPR"/>
    <property type="match status" value="7"/>
</dbReference>
<dbReference type="InterPro" id="IPR002182">
    <property type="entry name" value="NB-ARC"/>
</dbReference>
<dbReference type="SUPFAM" id="SSF52540">
    <property type="entry name" value="P-loop containing nucleoside triphosphate hydrolases"/>
    <property type="match status" value="1"/>
</dbReference>
<dbReference type="InterPro" id="IPR019734">
    <property type="entry name" value="TPR_rpt"/>
</dbReference>
<dbReference type="InterPro" id="IPR027417">
    <property type="entry name" value="P-loop_NTPase"/>
</dbReference>
<dbReference type="InterPro" id="IPR035994">
    <property type="entry name" value="Nucleoside_phosphorylase_sf"/>
</dbReference>
<organism evidence="3 4">
    <name type="scientific">Aspergillus cavernicola</name>
    <dbReference type="NCBI Taxonomy" id="176166"/>
    <lineage>
        <taxon>Eukaryota</taxon>
        <taxon>Fungi</taxon>
        <taxon>Dikarya</taxon>
        <taxon>Ascomycota</taxon>
        <taxon>Pezizomycotina</taxon>
        <taxon>Eurotiomycetes</taxon>
        <taxon>Eurotiomycetidae</taxon>
        <taxon>Eurotiales</taxon>
        <taxon>Aspergillaceae</taxon>
        <taxon>Aspergillus</taxon>
        <taxon>Aspergillus subgen. Nidulantes</taxon>
    </lineage>
</organism>
<dbReference type="InterPro" id="IPR000845">
    <property type="entry name" value="Nucleoside_phosphorylase_d"/>
</dbReference>
<dbReference type="InterPro" id="IPR011990">
    <property type="entry name" value="TPR-like_helical_dom_sf"/>
</dbReference>